<dbReference type="Proteomes" id="UP000663854">
    <property type="component" value="Unassembled WGS sequence"/>
</dbReference>
<dbReference type="GO" id="GO:0001671">
    <property type="term" value="F:ATPase activator activity"/>
    <property type="evidence" value="ECO:0007669"/>
    <property type="project" value="InterPro"/>
</dbReference>
<dbReference type="EMBL" id="CAJNOH010000034">
    <property type="protein sequence ID" value="CAF0788508.1"/>
    <property type="molecule type" value="Genomic_DNA"/>
</dbReference>
<feature type="compositionally biased region" description="Low complexity" evidence="2">
    <location>
        <begin position="176"/>
        <end position="214"/>
    </location>
</feature>
<keyword evidence="7" id="KW-1185">Reference proteome</keyword>
<dbReference type="AlphaFoldDB" id="A0A813S0P4"/>
<proteinExistence type="inferred from homology"/>
<accession>A0A813S0P4</accession>
<dbReference type="Gene3D" id="3.15.10.20">
    <property type="entry name" value="Activator of Hsp90 ATPase Aha1, N-terminal domain"/>
    <property type="match status" value="1"/>
</dbReference>
<organism evidence="5 6">
    <name type="scientific">Rotaria sordida</name>
    <dbReference type="NCBI Taxonomy" id="392033"/>
    <lineage>
        <taxon>Eukaryota</taxon>
        <taxon>Metazoa</taxon>
        <taxon>Spiralia</taxon>
        <taxon>Gnathifera</taxon>
        <taxon>Rotifera</taxon>
        <taxon>Eurotatoria</taxon>
        <taxon>Bdelloidea</taxon>
        <taxon>Philodinida</taxon>
        <taxon>Philodinidae</taxon>
        <taxon>Rotaria</taxon>
    </lineage>
</organism>
<dbReference type="GO" id="GO:0051087">
    <property type="term" value="F:protein-folding chaperone binding"/>
    <property type="evidence" value="ECO:0007669"/>
    <property type="project" value="InterPro"/>
</dbReference>
<dbReference type="Proteomes" id="UP000663870">
    <property type="component" value="Unassembled WGS sequence"/>
</dbReference>
<dbReference type="SUPFAM" id="SSF103111">
    <property type="entry name" value="Activator of Hsp90 ATPase, Aha1"/>
    <property type="match status" value="1"/>
</dbReference>
<dbReference type="InterPro" id="IPR015310">
    <property type="entry name" value="AHSA1-like_N"/>
</dbReference>
<reference evidence="5" key="1">
    <citation type="submission" date="2021-02" db="EMBL/GenBank/DDBJ databases">
        <authorList>
            <person name="Nowell W R."/>
        </authorList>
    </citation>
    <scope>NUCLEOTIDE SEQUENCE</scope>
</reference>
<protein>
    <recommendedName>
        <fullName evidence="3">Activator of Hsp90 ATPase AHSA1-like N-terminal domain-containing protein</fullName>
    </recommendedName>
</protein>
<dbReference type="CDD" id="cd08892">
    <property type="entry name" value="SRPBCC_Aha1"/>
    <property type="match status" value="1"/>
</dbReference>
<dbReference type="PANTHER" id="PTHR13009:SF22">
    <property type="entry name" value="LD43819P"/>
    <property type="match status" value="1"/>
</dbReference>
<sequence length="353" mass="40857">MAEWGKGDPRWIVEERPDATNPNNWHWKEKNATQWSKDKLNELLVGLTIENEQFTCEIKELKRCDGEASANNRKAKLVFLYEWHIEGKWEGSIRTGENRTKYEGGFEIPNLSDENEVHELTITFSVEKSKGEKLKQLMIKQGEPIIREKLGEYIRLLKEEFSQGLILPTKNSSNINYSKTTTSSSSSSSMTNTTTTTTTTPSKSLSNTTPSSTKQSSYDTRDLTIEDTFKCSRPELFQTFTDINMVRAFTQNSVSKYDCQQDGQFSLFGDNITGNFLDIVPYDRIEMLWRFKSWPKEHYSHVTLQFQDNTDQTKLIVQQNGVPTQFYENTMEGWKRFYFESIKATFGYGARLL</sequence>
<dbReference type="GO" id="GO:0005829">
    <property type="term" value="C:cytosol"/>
    <property type="evidence" value="ECO:0007669"/>
    <property type="project" value="TreeGrafter"/>
</dbReference>
<dbReference type="InterPro" id="IPR036338">
    <property type="entry name" value="Aha1"/>
</dbReference>
<feature type="domain" description="Activator of Hsp90 ATPase AHSA1-like N-terminal" evidence="3">
    <location>
        <begin position="29"/>
        <end position="163"/>
    </location>
</feature>
<evidence type="ECO:0000259" key="3">
    <source>
        <dbReference type="SMART" id="SM01000"/>
    </source>
</evidence>
<dbReference type="Pfam" id="PF09229">
    <property type="entry name" value="Aha1_N"/>
    <property type="match status" value="1"/>
</dbReference>
<dbReference type="Pfam" id="PF08327">
    <property type="entry name" value="AHSA1"/>
    <property type="match status" value="1"/>
</dbReference>
<dbReference type="EMBL" id="CAJNOL010000017">
    <property type="protein sequence ID" value="CAF0748374.1"/>
    <property type="molecule type" value="Genomic_DNA"/>
</dbReference>
<dbReference type="InterPro" id="IPR013538">
    <property type="entry name" value="ASHA1/2-like_C"/>
</dbReference>
<evidence type="ECO:0000313" key="7">
    <source>
        <dbReference type="Proteomes" id="UP000663870"/>
    </source>
</evidence>
<feature type="region of interest" description="Disordered" evidence="2">
    <location>
        <begin position="176"/>
        <end position="219"/>
    </location>
</feature>
<comment type="similarity">
    <text evidence="1">Belongs to the AHA1 family.</text>
</comment>
<dbReference type="GO" id="GO:0006457">
    <property type="term" value="P:protein folding"/>
    <property type="evidence" value="ECO:0007669"/>
    <property type="project" value="TreeGrafter"/>
</dbReference>
<comment type="caution">
    <text evidence="5">The sequence shown here is derived from an EMBL/GenBank/DDBJ whole genome shotgun (WGS) entry which is preliminary data.</text>
</comment>
<dbReference type="InterPro" id="IPR023393">
    <property type="entry name" value="START-like_dom_sf"/>
</dbReference>
<dbReference type="SUPFAM" id="SSF55961">
    <property type="entry name" value="Bet v1-like"/>
    <property type="match status" value="1"/>
</dbReference>
<evidence type="ECO:0000256" key="2">
    <source>
        <dbReference type="SAM" id="MobiDB-lite"/>
    </source>
</evidence>
<gene>
    <name evidence="4" type="ORF">JXQ802_LOCUS1534</name>
    <name evidence="5" type="ORF">PYM288_LOCUS4002</name>
</gene>
<evidence type="ECO:0000313" key="4">
    <source>
        <dbReference type="EMBL" id="CAF0748374.1"/>
    </source>
</evidence>
<dbReference type="SMART" id="SM01000">
    <property type="entry name" value="Aha1_N"/>
    <property type="match status" value="1"/>
</dbReference>
<evidence type="ECO:0000313" key="5">
    <source>
        <dbReference type="EMBL" id="CAF0788508.1"/>
    </source>
</evidence>
<evidence type="ECO:0000313" key="6">
    <source>
        <dbReference type="Proteomes" id="UP000663854"/>
    </source>
</evidence>
<name>A0A813S0P4_9BILA</name>
<dbReference type="PANTHER" id="PTHR13009">
    <property type="entry name" value="HEAT SHOCK PROTEIN 90 HSP90 CO-CHAPERONE AHA-1"/>
    <property type="match status" value="1"/>
</dbReference>
<dbReference type="Gene3D" id="3.30.530.20">
    <property type="match status" value="1"/>
</dbReference>
<evidence type="ECO:0000256" key="1">
    <source>
        <dbReference type="ARBA" id="ARBA00006817"/>
    </source>
</evidence>